<dbReference type="GeneID" id="20658244"/>
<dbReference type="Proteomes" id="UP000002640">
    <property type="component" value="Unassembled WGS sequence"/>
</dbReference>
<proteinExistence type="predicted"/>
<evidence type="ECO:0000313" key="1">
    <source>
        <dbReference type="EMBL" id="EGZ17050.1"/>
    </source>
</evidence>
<dbReference type="STRING" id="1094619.G4ZFY3"/>
<accession>G4ZFY3</accession>
<reference evidence="1 2" key="1">
    <citation type="journal article" date="2006" name="Science">
        <title>Phytophthora genome sequences uncover evolutionary origins and mechanisms of pathogenesis.</title>
        <authorList>
            <person name="Tyler B.M."/>
            <person name="Tripathy S."/>
            <person name="Zhang X."/>
            <person name="Dehal P."/>
            <person name="Jiang R.H."/>
            <person name="Aerts A."/>
            <person name="Arredondo F.D."/>
            <person name="Baxter L."/>
            <person name="Bensasson D."/>
            <person name="Beynon J.L."/>
            <person name="Chapman J."/>
            <person name="Damasceno C.M."/>
            <person name="Dorrance A.E."/>
            <person name="Dou D."/>
            <person name="Dickerman A.W."/>
            <person name="Dubchak I.L."/>
            <person name="Garbelotto M."/>
            <person name="Gijzen M."/>
            <person name="Gordon S.G."/>
            <person name="Govers F."/>
            <person name="Grunwald N.J."/>
            <person name="Huang W."/>
            <person name="Ivors K.L."/>
            <person name="Jones R.W."/>
            <person name="Kamoun S."/>
            <person name="Krampis K."/>
            <person name="Lamour K.H."/>
            <person name="Lee M.K."/>
            <person name="McDonald W.H."/>
            <person name="Medina M."/>
            <person name="Meijer H.J."/>
            <person name="Nordberg E.K."/>
            <person name="Maclean D.J."/>
            <person name="Ospina-Giraldo M.D."/>
            <person name="Morris P.F."/>
            <person name="Phuntumart V."/>
            <person name="Putnam N.H."/>
            <person name="Rash S."/>
            <person name="Rose J.K."/>
            <person name="Sakihama Y."/>
            <person name="Salamov A.A."/>
            <person name="Savidor A."/>
            <person name="Scheuring C.F."/>
            <person name="Smith B.M."/>
            <person name="Sobral B.W."/>
            <person name="Terry A."/>
            <person name="Torto-Alalibo T.A."/>
            <person name="Win J."/>
            <person name="Xu Z."/>
            <person name="Zhang H."/>
            <person name="Grigoriev I.V."/>
            <person name="Rokhsar D.S."/>
            <person name="Boore J.L."/>
        </authorList>
    </citation>
    <scope>NUCLEOTIDE SEQUENCE [LARGE SCALE GENOMIC DNA]</scope>
    <source>
        <strain evidence="1 2">P6497</strain>
    </source>
</reference>
<dbReference type="EMBL" id="JH159154">
    <property type="protein sequence ID" value="EGZ17050.1"/>
    <property type="molecule type" value="Genomic_DNA"/>
</dbReference>
<protein>
    <recommendedName>
        <fullName evidence="3">Reverse transcriptase domain-containing protein</fullName>
    </recommendedName>
</protein>
<name>G4ZFY3_PHYSP</name>
<organism evidence="1 2">
    <name type="scientific">Phytophthora sojae (strain P6497)</name>
    <name type="common">Soybean stem and root rot agent</name>
    <name type="synonym">Phytophthora megasperma f. sp. glycines</name>
    <dbReference type="NCBI Taxonomy" id="1094619"/>
    <lineage>
        <taxon>Eukaryota</taxon>
        <taxon>Sar</taxon>
        <taxon>Stramenopiles</taxon>
        <taxon>Oomycota</taxon>
        <taxon>Peronosporomycetes</taxon>
        <taxon>Peronosporales</taxon>
        <taxon>Peronosporaceae</taxon>
        <taxon>Phytophthora</taxon>
    </lineage>
</organism>
<dbReference type="InParanoid" id="G4ZFY3"/>
<keyword evidence="2" id="KW-1185">Reference proteome</keyword>
<dbReference type="RefSeq" id="XP_009526108.1">
    <property type="nucleotide sequence ID" value="XM_009527813.1"/>
</dbReference>
<gene>
    <name evidence="1" type="ORF">PHYSODRAFT_503568</name>
</gene>
<dbReference type="KEGG" id="psoj:PHYSODRAFT_503568"/>
<evidence type="ECO:0000313" key="2">
    <source>
        <dbReference type="Proteomes" id="UP000002640"/>
    </source>
</evidence>
<sequence length="49" mass="5942">EQKGFVRGRSLHHHVRYIQDLQRLIRRRGDQGFALCLDFAKAYDRVNWD</sequence>
<evidence type="ECO:0008006" key="3">
    <source>
        <dbReference type="Google" id="ProtNLM"/>
    </source>
</evidence>
<feature type="non-terminal residue" evidence="1">
    <location>
        <position position="1"/>
    </location>
</feature>
<dbReference type="AlphaFoldDB" id="G4ZFY3"/>